<keyword evidence="6" id="KW-0812">Transmembrane</keyword>
<keyword evidence="10" id="KW-0564">Palmitate</keyword>
<evidence type="ECO:0000256" key="1">
    <source>
        <dbReference type="ARBA" id="ARBA00004402"/>
    </source>
</evidence>
<name>A0A669R3W4_PHACC</name>
<dbReference type="PANTHER" id="PTHR10424:SF81">
    <property type="entry name" value="ERVV2 PROTEIN"/>
    <property type="match status" value="1"/>
</dbReference>
<comment type="subcellular location">
    <subcellularLocation>
        <location evidence="1">Host cell membrane</location>
        <topology evidence="1">Single-pass type I membrane protein</topology>
    </subcellularLocation>
    <subcellularLocation>
        <location evidence="2">Host endomembrane system</location>
        <topology evidence="2">Peripheral membrane protein</topology>
    </subcellularLocation>
    <subcellularLocation>
        <location evidence="3">Virion membrane</location>
        <topology evidence="3">Single-pass type I membrane protein</topology>
    </subcellularLocation>
</comment>
<dbReference type="SUPFAM" id="SSF58069">
    <property type="entry name" value="Virus ectodomain"/>
    <property type="match status" value="1"/>
</dbReference>
<dbReference type="Proteomes" id="UP000472261">
    <property type="component" value="Unplaced"/>
</dbReference>
<reference evidence="14" key="1">
    <citation type="submission" date="2025-08" db="UniProtKB">
        <authorList>
            <consortium name="Ensembl"/>
        </authorList>
    </citation>
    <scope>IDENTIFICATION</scope>
</reference>
<keyword evidence="12" id="KW-0325">Glycoprotein</keyword>
<evidence type="ECO:0000256" key="2">
    <source>
        <dbReference type="ARBA" id="ARBA00004531"/>
    </source>
</evidence>
<dbReference type="AlphaFoldDB" id="A0A669R3W4"/>
<keyword evidence="5" id="KW-0945">Host-virus interaction</keyword>
<keyword evidence="8" id="KW-1133">Transmembrane helix</keyword>
<evidence type="ECO:0000313" key="14">
    <source>
        <dbReference type="Ensembl" id="ENSPCLP00000022356.1"/>
    </source>
</evidence>
<evidence type="ECO:0000256" key="6">
    <source>
        <dbReference type="ARBA" id="ARBA00022692"/>
    </source>
</evidence>
<keyword evidence="7" id="KW-1043">Host membrane</keyword>
<accession>A0A669R3W4</accession>
<evidence type="ECO:0000256" key="7">
    <source>
        <dbReference type="ARBA" id="ARBA00022870"/>
    </source>
</evidence>
<evidence type="ECO:0000256" key="9">
    <source>
        <dbReference type="ARBA" id="ARBA00023136"/>
    </source>
</evidence>
<evidence type="ECO:0000256" key="3">
    <source>
        <dbReference type="ARBA" id="ARBA00004563"/>
    </source>
</evidence>
<dbReference type="Ensembl" id="ENSPCLT00000030899.1">
    <property type="protein sequence ID" value="ENSPCLP00000022356.1"/>
    <property type="gene ID" value="ENSPCLG00000019591.1"/>
</dbReference>
<evidence type="ECO:0000256" key="11">
    <source>
        <dbReference type="ARBA" id="ARBA00023157"/>
    </source>
</evidence>
<keyword evidence="11" id="KW-1015">Disulfide bond</keyword>
<evidence type="ECO:0000256" key="10">
    <source>
        <dbReference type="ARBA" id="ARBA00023139"/>
    </source>
</evidence>
<dbReference type="OMA" id="CITIHNA"/>
<protein>
    <submittedName>
        <fullName evidence="14">Uncharacterized protein</fullName>
    </submittedName>
</protein>
<dbReference type="Gene3D" id="1.10.287.210">
    <property type="match status" value="1"/>
</dbReference>
<sequence>MWRSYRTAPDVLENLTWQSHVLRNWTEHASGELNLQVQQVSKVTLQNQLALDMLLSKQHEVCGMLNLTDRECCITIHNATTTIAEAHQKMKEITEQTGELFQVMQPKD</sequence>
<reference evidence="14" key="2">
    <citation type="submission" date="2025-09" db="UniProtKB">
        <authorList>
            <consortium name="Ensembl"/>
        </authorList>
    </citation>
    <scope>IDENTIFICATION</scope>
</reference>
<organism evidence="14 15">
    <name type="scientific">Phasianus colchicus</name>
    <name type="common">Common pheasant</name>
    <dbReference type="NCBI Taxonomy" id="9054"/>
    <lineage>
        <taxon>Eukaryota</taxon>
        <taxon>Metazoa</taxon>
        <taxon>Chordata</taxon>
        <taxon>Craniata</taxon>
        <taxon>Vertebrata</taxon>
        <taxon>Euteleostomi</taxon>
        <taxon>Archelosauria</taxon>
        <taxon>Archosauria</taxon>
        <taxon>Dinosauria</taxon>
        <taxon>Saurischia</taxon>
        <taxon>Theropoda</taxon>
        <taxon>Coelurosauria</taxon>
        <taxon>Aves</taxon>
        <taxon>Neognathae</taxon>
        <taxon>Galloanserae</taxon>
        <taxon>Galliformes</taxon>
        <taxon>Phasianidae</taxon>
        <taxon>Phasianinae</taxon>
        <taxon>Phasianus</taxon>
    </lineage>
</organism>
<keyword evidence="13" id="KW-0449">Lipoprotein</keyword>
<proteinExistence type="predicted"/>
<evidence type="ECO:0000313" key="15">
    <source>
        <dbReference type="Proteomes" id="UP000472261"/>
    </source>
</evidence>
<dbReference type="PANTHER" id="PTHR10424">
    <property type="entry name" value="VIRAL ENVELOPE PROTEIN"/>
    <property type="match status" value="1"/>
</dbReference>
<keyword evidence="9" id="KW-0472">Membrane</keyword>
<evidence type="ECO:0000256" key="4">
    <source>
        <dbReference type="ARBA" id="ARBA00022511"/>
    </source>
</evidence>
<keyword evidence="15" id="KW-1185">Reference proteome</keyword>
<evidence type="ECO:0000256" key="12">
    <source>
        <dbReference type="ARBA" id="ARBA00023180"/>
    </source>
</evidence>
<evidence type="ECO:0000256" key="5">
    <source>
        <dbReference type="ARBA" id="ARBA00022581"/>
    </source>
</evidence>
<dbReference type="InterPro" id="IPR018154">
    <property type="entry name" value="TLV/ENV_coat_polyprotein"/>
</dbReference>
<evidence type="ECO:0000256" key="8">
    <source>
        <dbReference type="ARBA" id="ARBA00022989"/>
    </source>
</evidence>
<keyword evidence="4" id="KW-1032">Host cell membrane</keyword>
<evidence type="ECO:0000256" key="13">
    <source>
        <dbReference type="ARBA" id="ARBA00023288"/>
    </source>
</evidence>